<dbReference type="GO" id="GO:0005737">
    <property type="term" value="C:cytoplasm"/>
    <property type="evidence" value="ECO:0007669"/>
    <property type="project" value="UniProtKB-SubCell"/>
</dbReference>
<proteinExistence type="inferred from homology"/>
<name>A0A917CLN8_9GAMM</name>
<sequence>MIALIQRVKQAQVDVNGETIGQIGQGILALIGVEKDDGEQHADALLRKIISYRIFSDDNGKMNLSLNDIEGELLLVSQFTLVANTQKGLRPSFSSGASPADGERLFNYLCQQARKTELKIATGEFAADMQVSLVNDGPVTFWLQS</sequence>
<dbReference type="GO" id="GO:0019478">
    <property type="term" value="P:D-amino acid catabolic process"/>
    <property type="evidence" value="ECO:0007669"/>
    <property type="project" value="UniProtKB-UniRule"/>
</dbReference>
<keyword evidence="5" id="KW-1185">Reference proteome</keyword>
<evidence type="ECO:0000313" key="4">
    <source>
        <dbReference type="EMBL" id="GGF92518.1"/>
    </source>
</evidence>
<keyword evidence="3" id="KW-0694">RNA-binding</keyword>
<reference evidence="4" key="2">
    <citation type="submission" date="2020-09" db="EMBL/GenBank/DDBJ databases">
        <authorList>
            <person name="Sun Q."/>
            <person name="Zhou Y."/>
        </authorList>
    </citation>
    <scope>NUCLEOTIDE SEQUENCE</scope>
    <source>
        <strain evidence="4">CGMCC 1.12181</strain>
    </source>
</reference>
<dbReference type="RefSeq" id="WP_188364814.1">
    <property type="nucleotide sequence ID" value="NZ_BAABJF010000015.1"/>
</dbReference>
<dbReference type="SUPFAM" id="SSF69500">
    <property type="entry name" value="DTD-like"/>
    <property type="match status" value="1"/>
</dbReference>
<dbReference type="CDD" id="cd00563">
    <property type="entry name" value="Dtyr_deacylase"/>
    <property type="match status" value="1"/>
</dbReference>
<dbReference type="NCBIfam" id="TIGR00256">
    <property type="entry name" value="D-aminoacyl-tRNA deacylase"/>
    <property type="match status" value="1"/>
</dbReference>
<dbReference type="EC" id="3.1.1.-" evidence="3"/>
<dbReference type="Pfam" id="PF02580">
    <property type="entry name" value="Tyr_Deacylase"/>
    <property type="match status" value="1"/>
</dbReference>
<dbReference type="GO" id="GO:0106026">
    <property type="term" value="F:Gly-tRNA(Ala) deacylase activity"/>
    <property type="evidence" value="ECO:0007669"/>
    <property type="project" value="UniProtKB-UniRule"/>
</dbReference>
<dbReference type="Proteomes" id="UP000605253">
    <property type="component" value="Unassembled WGS sequence"/>
</dbReference>
<dbReference type="Gene3D" id="3.50.80.10">
    <property type="entry name" value="D-tyrosyl-tRNA(Tyr) deacylase"/>
    <property type="match status" value="1"/>
</dbReference>
<evidence type="ECO:0000256" key="1">
    <source>
        <dbReference type="ARBA" id="ARBA00009673"/>
    </source>
</evidence>
<keyword evidence="2 3" id="KW-0378">Hydrolase</keyword>
<dbReference type="EMBL" id="BMEO01000004">
    <property type="protein sequence ID" value="GGF92518.1"/>
    <property type="molecule type" value="Genomic_DNA"/>
</dbReference>
<keyword evidence="3" id="KW-0820">tRNA-binding</keyword>
<comment type="function">
    <text evidence="3">An aminoacyl-tRNA editing enzyme that deacylates mischarged D-aminoacyl-tRNAs. Also deacylates mischarged glycyl-tRNA(Ala), protecting cells against glycine mischarging by AlaRS. Acts via tRNA-based rather than protein-based catalysis; rejects L-amino acids rather than detecting D-amino acids in the active site. By recycling D-aminoacyl-tRNA to D-amino acids and free tRNA molecules, this enzyme counteracts the toxicity associated with the formation of D-aminoacyl-tRNA entities in vivo and helps enforce protein L-homochirality.</text>
</comment>
<comment type="caution">
    <text evidence="4">The sequence shown here is derived from an EMBL/GenBank/DDBJ whole genome shotgun (WGS) entry which is preliminary data.</text>
</comment>
<organism evidence="4 5">
    <name type="scientific">Marinicella pacifica</name>
    <dbReference type="NCBI Taxonomy" id="1171543"/>
    <lineage>
        <taxon>Bacteria</taxon>
        <taxon>Pseudomonadati</taxon>
        <taxon>Pseudomonadota</taxon>
        <taxon>Gammaproteobacteria</taxon>
        <taxon>Lysobacterales</taxon>
        <taxon>Marinicellaceae</taxon>
        <taxon>Marinicella</taxon>
    </lineage>
</organism>
<evidence type="ECO:0000256" key="2">
    <source>
        <dbReference type="ARBA" id="ARBA00022801"/>
    </source>
</evidence>
<dbReference type="GO" id="GO:0000049">
    <property type="term" value="F:tRNA binding"/>
    <property type="evidence" value="ECO:0007669"/>
    <property type="project" value="UniProtKB-UniRule"/>
</dbReference>
<dbReference type="HAMAP" id="MF_00518">
    <property type="entry name" value="Deacylase_Dtd"/>
    <property type="match status" value="1"/>
</dbReference>
<evidence type="ECO:0000313" key="5">
    <source>
        <dbReference type="Proteomes" id="UP000605253"/>
    </source>
</evidence>
<dbReference type="GO" id="GO:0051500">
    <property type="term" value="F:D-tyrosyl-tRNA(Tyr) deacylase activity"/>
    <property type="evidence" value="ECO:0007669"/>
    <property type="project" value="TreeGrafter"/>
</dbReference>
<comment type="catalytic activity">
    <reaction evidence="3">
        <text>glycyl-tRNA(Ala) + H2O = tRNA(Ala) + glycine + H(+)</text>
        <dbReference type="Rhea" id="RHEA:53744"/>
        <dbReference type="Rhea" id="RHEA-COMP:9657"/>
        <dbReference type="Rhea" id="RHEA-COMP:13640"/>
        <dbReference type="ChEBI" id="CHEBI:15377"/>
        <dbReference type="ChEBI" id="CHEBI:15378"/>
        <dbReference type="ChEBI" id="CHEBI:57305"/>
        <dbReference type="ChEBI" id="CHEBI:78442"/>
        <dbReference type="ChEBI" id="CHEBI:78522"/>
    </reaction>
</comment>
<dbReference type="FunFam" id="3.50.80.10:FF:000001">
    <property type="entry name" value="D-aminoacyl-tRNA deacylase"/>
    <property type="match status" value="1"/>
</dbReference>
<dbReference type="AlphaFoldDB" id="A0A917CLN8"/>
<reference evidence="4" key="1">
    <citation type="journal article" date="2014" name="Int. J. Syst. Evol. Microbiol.">
        <title>Complete genome sequence of Corynebacterium casei LMG S-19264T (=DSM 44701T), isolated from a smear-ripened cheese.</title>
        <authorList>
            <consortium name="US DOE Joint Genome Institute (JGI-PGF)"/>
            <person name="Walter F."/>
            <person name="Albersmeier A."/>
            <person name="Kalinowski J."/>
            <person name="Ruckert C."/>
        </authorList>
    </citation>
    <scope>NUCLEOTIDE SEQUENCE</scope>
    <source>
        <strain evidence="4">CGMCC 1.12181</strain>
    </source>
</reference>
<dbReference type="InterPro" id="IPR023509">
    <property type="entry name" value="DTD-like_sf"/>
</dbReference>
<dbReference type="PANTHER" id="PTHR10472">
    <property type="entry name" value="D-TYROSYL-TRNA TYR DEACYLASE"/>
    <property type="match status" value="1"/>
</dbReference>
<protein>
    <recommendedName>
        <fullName evidence="3">D-aminoacyl-tRNA deacylase</fullName>
        <shortName evidence="3">DTD</shortName>
        <ecNumber evidence="3">3.1.1.96</ecNumber>
    </recommendedName>
    <alternativeName>
        <fullName evidence="3">Gly-tRNA(Ala) deacylase</fullName>
        <ecNumber evidence="3">3.1.1.-</ecNumber>
    </alternativeName>
</protein>
<comment type="catalytic activity">
    <reaction evidence="3">
        <text>a D-aminoacyl-tRNA + H2O = a tRNA + a D-alpha-amino acid + H(+)</text>
        <dbReference type="Rhea" id="RHEA:13953"/>
        <dbReference type="Rhea" id="RHEA-COMP:10123"/>
        <dbReference type="Rhea" id="RHEA-COMP:10124"/>
        <dbReference type="ChEBI" id="CHEBI:15377"/>
        <dbReference type="ChEBI" id="CHEBI:15378"/>
        <dbReference type="ChEBI" id="CHEBI:59871"/>
        <dbReference type="ChEBI" id="CHEBI:78442"/>
        <dbReference type="ChEBI" id="CHEBI:79333"/>
        <dbReference type="EC" id="3.1.1.96"/>
    </reaction>
</comment>
<accession>A0A917CLN8</accession>
<comment type="subunit">
    <text evidence="3">Homodimer.</text>
</comment>
<dbReference type="InterPro" id="IPR003732">
    <property type="entry name" value="Daa-tRNA_deacyls_DTD"/>
</dbReference>
<keyword evidence="3" id="KW-0963">Cytoplasm</keyword>
<dbReference type="PANTHER" id="PTHR10472:SF5">
    <property type="entry name" value="D-AMINOACYL-TRNA DEACYLASE 1"/>
    <property type="match status" value="1"/>
</dbReference>
<comment type="domain">
    <text evidence="3">A Gly-cisPro motif from one monomer fits into the active site of the other monomer to allow specific chiral rejection of L-amino acids.</text>
</comment>
<comment type="subcellular location">
    <subcellularLocation>
        <location evidence="3">Cytoplasm</location>
    </subcellularLocation>
</comment>
<comment type="similarity">
    <text evidence="1 3">Belongs to the DTD family.</text>
</comment>
<dbReference type="GO" id="GO:0043908">
    <property type="term" value="F:Ser(Gly)-tRNA(Ala) hydrolase activity"/>
    <property type="evidence" value="ECO:0007669"/>
    <property type="project" value="UniProtKB-UniRule"/>
</dbReference>
<evidence type="ECO:0000256" key="3">
    <source>
        <dbReference type="HAMAP-Rule" id="MF_00518"/>
    </source>
</evidence>
<gene>
    <name evidence="3 4" type="primary">dtd</name>
    <name evidence="4" type="ORF">GCM10011365_12140</name>
</gene>
<dbReference type="EC" id="3.1.1.96" evidence="3"/>
<feature type="short sequence motif" description="Gly-cisPro motif, important for rejection of L-amino acids" evidence="3">
    <location>
        <begin position="137"/>
        <end position="138"/>
    </location>
</feature>